<dbReference type="EMBL" id="FMCR01000003">
    <property type="protein sequence ID" value="SCF10068.1"/>
    <property type="molecule type" value="Genomic_DNA"/>
</dbReference>
<keyword evidence="5" id="KW-1185">Reference proteome</keyword>
<protein>
    <submittedName>
        <fullName evidence="3">Uncharacterized protein</fullName>
    </submittedName>
</protein>
<accession>A0A1C4XNK3</accession>
<evidence type="ECO:0000313" key="4">
    <source>
        <dbReference type="Proteomes" id="UP000198864"/>
    </source>
</evidence>
<evidence type="ECO:0000313" key="3">
    <source>
        <dbReference type="EMBL" id="SCF10068.1"/>
    </source>
</evidence>
<keyword evidence="1" id="KW-1133">Transmembrane helix</keyword>
<feature type="transmembrane region" description="Helical" evidence="1">
    <location>
        <begin position="12"/>
        <end position="37"/>
    </location>
</feature>
<evidence type="ECO:0000256" key="1">
    <source>
        <dbReference type="SAM" id="Phobius"/>
    </source>
</evidence>
<gene>
    <name evidence="3" type="ORF">GA0070561_3579</name>
    <name evidence="2" type="ORF">GAR05_02274</name>
</gene>
<keyword evidence="1" id="KW-0812">Transmembrane</keyword>
<reference evidence="2 5" key="2">
    <citation type="submission" date="2018-03" db="EMBL/GenBank/DDBJ databases">
        <title>Genomic framework for the identification of Micromonospora saelicesensis and Micromonospora noduli.</title>
        <authorList>
            <person name="Riesco R."/>
            <person name="Trujillo M.E."/>
        </authorList>
    </citation>
    <scope>NUCLEOTIDE SEQUENCE [LARGE SCALE GENOMIC DNA]</scope>
    <source>
        <strain evidence="2 5">GAR05</strain>
    </source>
</reference>
<name>A0A1C4XNK3_9ACTN</name>
<reference evidence="3 4" key="1">
    <citation type="submission" date="2016-06" db="EMBL/GenBank/DDBJ databases">
        <authorList>
            <person name="Kjaerup R.B."/>
            <person name="Dalgaard T.S."/>
            <person name="Juul-Madsen H.R."/>
        </authorList>
    </citation>
    <scope>NUCLEOTIDE SEQUENCE [LARGE SCALE GENOMIC DNA]</scope>
    <source>
        <strain evidence="3 4">DSM 44871</strain>
    </source>
</reference>
<proteinExistence type="predicted"/>
<dbReference type="Proteomes" id="UP000198864">
    <property type="component" value="Unassembled WGS sequence"/>
</dbReference>
<evidence type="ECO:0000313" key="2">
    <source>
        <dbReference type="EMBL" id="RAO00304.1"/>
    </source>
</evidence>
<evidence type="ECO:0000313" key="5">
    <source>
        <dbReference type="Proteomes" id="UP000249334"/>
    </source>
</evidence>
<dbReference type="EMBL" id="PXXW01000018">
    <property type="protein sequence ID" value="RAO00304.1"/>
    <property type="molecule type" value="Genomic_DNA"/>
</dbReference>
<organism evidence="3 4">
    <name type="scientific">Micromonospora saelicesensis</name>
    <dbReference type="NCBI Taxonomy" id="285676"/>
    <lineage>
        <taxon>Bacteria</taxon>
        <taxon>Bacillati</taxon>
        <taxon>Actinomycetota</taxon>
        <taxon>Actinomycetes</taxon>
        <taxon>Micromonosporales</taxon>
        <taxon>Micromonosporaceae</taxon>
        <taxon>Micromonospora</taxon>
    </lineage>
</organism>
<keyword evidence="1" id="KW-0472">Membrane</keyword>
<sequence length="132" mass="14270">MNTAPAPAAPHWVQVALSVLGILGGGTGLAAIATVVVQRGKFKADAADTLTEAALTLVQPLQTRITQLEGEAFSARSELGMLREQVNQLQFVVRVLTRTLDRWRAAIRAPDATLRKVRATVAESDRIPEMDR</sequence>
<dbReference type="RefSeq" id="WP_091401320.1">
    <property type="nucleotide sequence ID" value="NZ_FMCR01000003.1"/>
</dbReference>
<dbReference type="AlphaFoldDB" id="A0A1C4XNK3"/>
<dbReference type="Proteomes" id="UP000249334">
    <property type="component" value="Unassembled WGS sequence"/>
</dbReference>